<evidence type="ECO:0000256" key="4">
    <source>
        <dbReference type="ARBA" id="ARBA00023125"/>
    </source>
</evidence>
<evidence type="ECO:0000313" key="9">
    <source>
        <dbReference type="Proteomes" id="UP000005561"/>
    </source>
</evidence>
<organism evidence="8 9">
    <name type="scientific">Marvinbryantia formatexigens DSM 14469</name>
    <dbReference type="NCBI Taxonomy" id="478749"/>
    <lineage>
        <taxon>Bacteria</taxon>
        <taxon>Bacillati</taxon>
        <taxon>Bacillota</taxon>
        <taxon>Clostridia</taxon>
        <taxon>Lachnospirales</taxon>
        <taxon>Lachnospiraceae</taxon>
        <taxon>Marvinbryantia</taxon>
    </lineage>
</organism>
<dbReference type="InterPro" id="IPR039425">
    <property type="entry name" value="RNA_pol_sigma-70-like"/>
</dbReference>
<dbReference type="SUPFAM" id="SSF88659">
    <property type="entry name" value="Sigma3 and sigma4 domains of RNA polymerase sigma factors"/>
    <property type="match status" value="1"/>
</dbReference>
<dbReference type="STRING" id="168384.SAMN05660368_00740"/>
<dbReference type="InterPro" id="IPR013325">
    <property type="entry name" value="RNA_pol_sigma_r2"/>
</dbReference>
<evidence type="ECO:0000256" key="5">
    <source>
        <dbReference type="ARBA" id="ARBA00023163"/>
    </source>
</evidence>
<sequence length="192" mass="22487">MLMLMWTADDLHGYNGRRLPEEMDDWIYQIAQGNEQAFYRLYEATRSSVYGFVLSIIKNPHDAEDIMQETYISVYQSAISYQSHGKPMAWLLRIARNFTFLKLRDKKKHHALSAEEMEQWLCGQYQLDQDDKLVLEAALNILSDEERQIISLHSLSGLKHREIADLLNLKLTTVLSKYHRGLKKLKDAIREV</sequence>
<dbReference type="Proteomes" id="UP000005561">
    <property type="component" value="Unassembled WGS sequence"/>
</dbReference>
<comment type="similarity">
    <text evidence="1">Belongs to the sigma-70 factor family. ECF subfamily.</text>
</comment>
<dbReference type="eggNOG" id="COG1595">
    <property type="taxonomic scope" value="Bacteria"/>
</dbReference>
<evidence type="ECO:0000256" key="1">
    <source>
        <dbReference type="ARBA" id="ARBA00010641"/>
    </source>
</evidence>
<accession>C6LHB8</accession>
<dbReference type="Pfam" id="PF04542">
    <property type="entry name" value="Sigma70_r2"/>
    <property type="match status" value="1"/>
</dbReference>
<feature type="domain" description="RNA polymerase sigma factor 70 region 4 type 2" evidence="7">
    <location>
        <begin position="134"/>
        <end position="185"/>
    </location>
</feature>
<dbReference type="Gene3D" id="1.10.10.10">
    <property type="entry name" value="Winged helix-like DNA-binding domain superfamily/Winged helix DNA-binding domain"/>
    <property type="match status" value="1"/>
</dbReference>
<evidence type="ECO:0000259" key="6">
    <source>
        <dbReference type="Pfam" id="PF04542"/>
    </source>
</evidence>
<name>C6LHB8_9FIRM</name>
<dbReference type="CDD" id="cd06171">
    <property type="entry name" value="Sigma70_r4"/>
    <property type="match status" value="1"/>
</dbReference>
<dbReference type="NCBIfam" id="TIGR02937">
    <property type="entry name" value="sigma70-ECF"/>
    <property type="match status" value="1"/>
</dbReference>
<dbReference type="Gene3D" id="1.10.1740.10">
    <property type="match status" value="1"/>
</dbReference>
<feature type="domain" description="RNA polymerase sigma-70 region 2" evidence="6">
    <location>
        <begin position="41"/>
        <end position="107"/>
    </location>
</feature>
<evidence type="ECO:0000256" key="3">
    <source>
        <dbReference type="ARBA" id="ARBA00023082"/>
    </source>
</evidence>
<dbReference type="InterPro" id="IPR007627">
    <property type="entry name" value="RNA_pol_sigma70_r2"/>
</dbReference>
<dbReference type="InterPro" id="IPR013249">
    <property type="entry name" value="RNA_pol_sigma70_r4_t2"/>
</dbReference>
<comment type="caution">
    <text evidence="8">The sequence shown here is derived from an EMBL/GenBank/DDBJ whole genome shotgun (WGS) entry which is preliminary data.</text>
</comment>
<dbReference type="SUPFAM" id="SSF88946">
    <property type="entry name" value="Sigma2 domain of RNA polymerase sigma factors"/>
    <property type="match status" value="1"/>
</dbReference>
<keyword evidence="4" id="KW-0238">DNA-binding</keyword>
<keyword evidence="2" id="KW-0805">Transcription regulation</keyword>
<dbReference type="InterPro" id="IPR036388">
    <property type="entry name" value="WH-like_DNA-bd_sf"/>
</dbReference>
<keyword evidence="5" id="KW-0804">Transcription</keyword>
<keyword evidence="9" id="KW-1185">Reference proteome</keyword>
<dbReference type="PANTHER" id="PTHR43133:SF8">
    <property type="entry name" value="RNA POLYMERASE SIGMA FACTOR HI_1459-RELATED"/>
    <property type="match status" value="1"/>
</dbReference>
<dbReference type="EMBL" id="ACCL02000014">
    <property type="protein sequence ID" value="EET59905.1"/>
    <property type="molecule type" value="Genomic_DNA"/>
</dbReference>
<dbReference type="GO" id="GO:0016987">
    <property type="term" value="F:sigma factor activity"/>
    <property type="evidence" value="ECO:0007669"/>
    <property type="project" value="UniProtKB-KW"/>
</dbReference>
<gene>
    <name evidence="8" type="ORF">BRYFOR_08029</name>
</gene>
<dbReference type="Pfam" id="PF08281">
    <property type="entry name" value="Sigma70_r4_2"/>
    <property type="match status" value="1"/>
</dbReference>
<dbReference type="InterPro" id="IPR014284">
    <property type="entry name" value="RNA_pol_sigma-70_dom"/>
</dbReference>
<dbReference type="InterPro" id="IPR013324">
    <property type="entry name" value="RNA_pol_sigma_r3/r4-like"/>
</dbReference>
<evidence type="ECO:0000259" key="7">
    <source>
        <dbReference type="Pfam" id="PF08281"/>
    </source>
</evidence>
<reference evidence="8" key="1">
    <citation type="submission" date="2009-07" db="EMBL/GenBank/DDBJ databases">
        <authorList>
            <person name="Weinstock G."/>
            <person name="Sodergren E."/>
            <person name="Clifton S."/>
            <person name="Fulton L."/>
            <person name="Fulton B."/>
            <person name="Courtney L."/>
            <person name="Fronick C."/>
            <person name="Harrison M."/>
            <person name="Strong C."/>
            <person name="Farmer C."/>
            <person name="Delahaunty K."/>
            <person name="Markovic C."/>
            <person name="Hall O."/>
            <person name="Minx P."/>
            <person name="Tomlinson C."/>
            <person name="Mitreva M."/>
            <person name="Nelson J."/>
            <person name="Hou S."/>
            <person name="Wollam A."/>
            <person name="Pepin K.H."/>
            <person name="Johnson M."/>
            <person name="Bhonagiri V."/>
            <person name="Nash W.E."/>
            <person name="Warren W."/>
            <person name="Chinwalla A."/>
            <person name="Mardis E.R."/>
            <person name="Wilson R.K."/>
        </authorList>
    </citation>
    <scope>NUCLEOTIDE SEQUENCE [LARGE SCALE GENOMIC DNA]</scope>
    <source>
        <strain evidence="8">DSM 14469</strain>
    </source>
</reference>
<dbReference type="GO" id="GO:0006352">
    <property type="term" value="P:DNA-templated transcription initiation"/>
    <property type="evidence" value="ECO:0007669"/>
    <property type="project" value="InterPro"/>
</dbReference>
<protein>
    <submittedName>
        <fullName evidence="8">Sigma-70 region 2</fullName>
    </submittedName>
</protein>
<evidence type="ECO:0000256" key="2">
    <source>
        <dbReference type="ARBA" id="ARBA00023015"/>
    </source>
</evidence>
<dbReference type="PANTHER" id="PTHR43133">
    <property type="entry name" value="RNA POLYMERASE ECF-TYPE SIGMA FACTO"/>
    <property type="match status" value="1"/>
</dbReference>
<dbReference type="GO" id="GO:0003677">
    <property type="term" value="F:DNA binding"/>
    <property type="evidence" value="ECO:0007669"/>
    <property type="project" value="UniProtKB-KW"/>
</dbReference>
<evidence type="ECO:0000313" key="8">
    <source>
        <dbReference type="EMBL" id="EET59905.1"/>
    </source>
</evidence>
<proteinExistence type="inferred from homology"/>
<dbReference type="AlphaFoldDB" id="C6LHB8"/>
<keyword evidence="3" id="KW-0731">Sigma factor</keyword>